<feature type="region of interest" description="Disordered" evidence="1">
    <location>
        <begin position="53"/>
        <end position="72"/>
    </location>
</feature>
<evidence type="ECO:0000313" key="3">
    <source>
        <dbReference type="Proteomes" id="UP000030645"/>
    </source>
</evidence>
<keyword evidence="3" id="KW-1185">Reference proteome</keyword>
<reference evidence="3" key="1">
    <citation type="submission" date="2013-01" db="EMBL/GenBank/DDBJ databases">
        <title>Draft Genome Sequence of a Mulberry Tree, Morus notabilis C.K. Schneid.</title>
        <authorList>
            <person name="He N."/>
            <person name="Zhao S."/>
        </authorList>
    </citation>
    <scope>NUCLEOTIDE SEQUENCE</scope>
</reference>
<dbReference type="EMBL" id="KE344715">
    <property type="protein sequence ID" value="EXB76216.1"/>
    <property type="molecule type" value="Genomic_DNA"/>
</dbReference>
<accession>W9R8M2</accession>
<evidence type="ECO:0000256" key="1">
    <source>
        <dbReference type="SAM" id="MobiDB-lite"/>
    </source>
</evidence>
<dbReference type="Proteomes" id="UP000030645">
    <property type="component" value="Unassembled WGS sequence"/>
</dbReference>
<sequence>MENDTPQLHRRAHLKGWQVPYITPQSKPQNLALNASKSAPEAVNQHVAYLSPKLPITRRNTNETPPQALFDK</sequence>
<organism evidence="2 3">
    <name type="scientific">Morus notabilis</name>
    <dbReference type="NCBI Taxonomy" id="981085"/>
    <lineage>
        <taxon>Eukaryota</taxon>
        <taxon>Viridiplantae</taxon>
        <taxon>Streptophyta</taxon>
        <taxon>Embryophyta</taxon>
        <taxon>Tracheophyta</taxon>
        <taxon>Spermatophyta</taxon>
        <taxon>Magnoliopsida</taxon>
        <taxon>eudicotyledons</taxon>
        <taxon>Gunneridae</taxon>
        <taxon>Pentapetalae</taxon>
        <taxon>rosids</taxon>
        <taxon>fabids</taxon>
        <taxon>Rosales</taxon>
        <taxon>Moraceae</taxon>
        <taxon>Moreae</taxon>
        <taxon>Morus</taxon>
    </lineage>
</organism>
<proteinExistence type="predicted"/>
<dbReference type="AlphaFoldDB" id="W9R8M2"/>
<protein>
    <submittedName>
        <fullName evidence="2">Uncharacterized protein</fullName>
    </submittedName>
</protein>
<name>W9R8M2_9ROSA</name>
<evidence type="ECO:0000313" key="2">
    <source>
        <dbReference type="EMBL" id="EXB76216.1"/>
    </source>
</evidence>
<gene>
    <name evidence="2" type="ORF">L484_025570</name>
</gene>